<reference evidence="1 2" key="1">
    <citation type="journal article" date="2013" name="Mar. Genomics">
        <title>Expression of sulfatases in Rhodopirellula baltica and the diversity of sulfatases in the genus Rhodopirellula.</title>
        <authorList>
            <person name="Wegner C.E."/>
            <person name="Richter-Heitmann T."/>
            <person name="Klindworth A."/>
            <person name="Klockow C."/>
            <person name="Richter M."/>
            <person name="Achstetter T."/>
            <person name="Glockner F.O."/>
            <person name="Harder J."/>
        </authorList>
    </citation>
    <scope>NUCLEOTIDE SEQUENCE [LARGE SCALE GENOMIC DNA]</scope>
    <source>
        <strain evidence="1 2">SM1</strain>
    </source>
</reference>
<sequence>MFHELFASKFQFKYVLQLLAVAMLAERAKLHPFAAHRPKAPFVACCVVCSATATVAATQHAVAT</sequence>
<evidence type="ECO:0000313" key="2">
    <source>
        <dbReference type="Proteomes" id="UP000011991"/>
    </source>
</evidence>
<comment type="caution">
    <text evidence="1">The sequence shown here is derived from an EMBL/GenBank/DDBJ whole genome shotgun (WGS) entry which is preliminary data.</text>
</comment>
<gene>
    <name evidence="1" type="ORF">RMSM_07389</name>
</gene>
<name>M5R9G0_9BACT</name>
<organism evidence="1 2">
    <name type="scientific">Rhodopirellula maiorica SM1</name>
    <dbReference type="NCBI Taxonomy" id="1265738"/>
    <lineage>
        <taxon>Bacteria</taxon>
        <taxon>Pseudomonadati</taxon>
        <taxon>Planctomycetota</taxon>
        <taxon>Planctomycetia</taxon>
        <taxon>Pirellulales</taxon>
        <taxon>Pirellulaceae</taxon>
        <taxon>Novipirellula</taxon>
    </lineage>
</organism>
<evidence type="ECO:0000313" key="1">
    <source>
        <dbReference type="EMBL" id="EMI15686.1"/>
    </source>
</evidence>
<dbReference type="AlphaFoldDB" id="M5R9G0"/>
<dbReference type="EMBL" id="ANOG01001054">
    <property type="protein sequence ID" value="EMI15686.1"/>
    <property type="molecule type" value="Genomic_DNA"/>
</dbReference>
<protein>
    <submittedName>
        <fullName evidence="1">Uncharacterized protein</fullName>
    </submittedName>
</protein>
<dbReference type="Proteomes" id="UP000011991">
    <property type="component" value="Unassembled WGS sequence"/>
</dbReference>
<proteinExistence type="predicted"/>
<accession>M5R9G0</accession>
<keyword evidence="2" id="KW-1185">Reference proteome</keyword>